<feature type="transmembrane region" description="Helical" evidence="7">
    <location>
        <begin position="749"/>
        <end position="768"/>
    </location>
</feature>
<name>A0ABT3EWX5_9BACI</name>
<proteinExistence type="predicted"/>
<dbReference type="Proteomes" id="UP001060566">
    <property type="component" value="Unassembled WGS sequence"/>
</dbReference>
<feature type="region of interest" description="Disordered" evidence="6">
    <location>
        <begin position="186"/>
        <end position="210"/>
    </location>
</feature>
<evidence type="ECO:0000313" key="9">
    <source>
        <dbReference type="EMBL" id="MCW1241335.1"/>
    </source>
</evidence>
<evidence type="ECO:0000256" key="4">
    <source>
        <dbReference type="ARBA" id="ARBA00023136"/>
    </source>
</evidence>
<feature type="domain" description="ABC-2 type transporter transmembrane" evidence="8">
    <location>
        <begin position="24"/>
        <end position="170"/>
    </location>
</feature>
<dbReference type="InterPro" id="IPR051328">
    <property type="entry name" value="T7SS_ABC-Transporter"/>
</dbReference>
<sequence length="941" mass="98800">MKWNQLLRKEFTEIIKSKKILIPIIAVLFVPILYAGMFLWAFWDPYKQLDDLPVAVVNLDKGAVFDGKPIEVGKGLVDNLKDNTSFKWEFVSEKEAKKGMEGRKYYMLVRIPDDFSSNATTLLKDNPKPLNLEYIPNESLNFLSSQIGGTAIEKIKGEVSSTLTKTYAEKMFDSIQDVSKGLADGAEGANKLHDGSSELHDGSSKVTDGLHTLQGKSGEIQTGVGKLVDGSGKVTAGLNTLNSKTGEMQIGIGKLVDGSGKVTDGLHVLNSNAGIGKLVDGSGKVTDGLHVLNSNAGIGKLVDGSGKVTNGLNTLNSKTGELRDGSEKVTGGLNKLVSKSGELKAGTTDLSNGMGKLAEGQSQLEKGSQEIQKGLQDLNSNVQKSAAGLEEMQSKVPSILNTVNEKIDGAGANVNQLNELTQSTAGDAKNAAQEVANLQKQIESLPKEYQEQLQPFITSAVKSTATVQQKAAGVAGGTNKLNVEVKQLTGEIHQTTNGLQNKLPNPAGVKTLADGVKKLTNAQNEFVSKFHGFGEGLDNAKIGADKLKDGSVQLIDGVTQLQSGSGKVTAGLGQLSAGVNQLADGSSQVTDGLGTLSVGVTKLADGSSQVTGGLGTLSVGVTKLADGSSQVTGGLGTLSVGAGQMTGGITQLSTGSGQVTTGLSTLSTGSTQLIDGVNKLADGSGKVTDGLVKVNDGSGELAEKLGEGAEKTGEVKGTDKTYDMFASPVKVKTEKMAEVPNYGTGFTPYFLSLGLFVGALLLSIVYPLRDTVGVPKSGFSWFISKFGVLLSVGIIQAIVADIILLFGLGVEVQSIPYFILFSIVTSLAFIALIQCLVTAFGDAGRFIAIITLIIQLTTSAGTFPLELIPKFLQPFNAWLPMTYSVSGLKAIVSSGDFDFMWQNVGILMIFIVVLSLGTIASLTWMHKRQFRNIAENQSVEA</sequence>
<feature type="coiled-coil region" evidence="5">
    <location>
        <begin position="375"/>
        <end position="448"/>
    </location>
</feature>
<dbReference type="GeneID" id="301200182"/>
<feature type="transmembrane region" description="Helical" evidence="7">
    <location>
        <begin position="788"/>
        <end position="809"/>
    </location>
</feature>
<dbReference type="PANTHER" id="PTHR43077">
    <property type="entry name" value="TRANSPORT PERMEASE YVFS-RELATED"/>
    <property type="match status" value="1"/>
</dbReference>
<organism evidence="9 10">
    <name type="scientific">Bacillus pretiosus</name>
    <dbReference type="NCBI Taxonomy" id="2983392"/>
    <lineage>
        <taxon>Bacteria</taxon>
        <taxon>Bacillati</taxon>
        <taxon>Bacillota</taxon>
        <taxon>Bacilli</taxon>
        <taxon>Bacillales</taxon>
        <taxon>Bacillaceae</taxon>
        <taxon>Bacillus</taxon>
    </lineage>
</organism>
<dbReference type="NCBIfam" id="TIGR03062">
    <property type="entry name" value="pip_yhgE_Cterm"/>
    <property type="match status" value="1"/>
</dbReference>
<dbReference type="SUPFAM" id="SSF58104">
    <property type="entry name" value="Methyl-accepting chemotaxis protein (MCP) signaling domain"/>
    <property type="match status" value="1"/>
</dbReference>
<dbReference type="Pfam" id="PF12698">
    <property type="entry name" value="ABC2_membrane_3"/>
    <property type="match status" value="2"/>
</dbReference>
<dbReference type="PANTHER" id="PTHR43077:SF5">
    <property type="entry name" value="PHAGE INFECTION PROTEIN"/>
    <property type="match status" value="1"/>
</dbReference>
<dbReference type="InterPro" id="IPR017501">
    <property type="entry name" value="Phage_infect_YhgE_C"/>
</dbReference>
<keyword evidence="3 7" id="KW-1133">Transmembrane helix</keyword>
<dbReference type="NCBIfam" id="TIGR03057">
    <property type="entry name" value="xxxLxxG_by_4"/>
    <property type="match status" value="11"/>
</dbReference>
<gene>
    <name evidence="9" type="ORF">NGM45_20105</name>
</gene>
<keyword evidence="4 7" id="KW-0472">Membrane</keyword>
<dbReference type="InterPro" id="IPR023908">
    <property type="entry name" value="xxxLxxG_rpt"/>
</dbReference>
<evidence type="ECO:0000256" key="1">
    <source>
        <dbReference type="ARBA" id="ARBA00004141"/>
    </source>
</evidence>
<dbReference type="InterPro" id="IPR013525">
    <property type="entry name" value="ABC2_TM"/>
</dbReference>
<comment type="caution">
    <text evidence="9">The sequence shown here is derived from an EMBL/GenBank/DDBJ whole genome shotgun (WGS) entry which is preliminary data.</text>
</comment>
<keyword evidence="10" id="KW-1185">Reference proteome</keyword>
<dbReference type="RefSeq" id="WP_264462547.1">
    <property type="nucleotide sequence ID" value="NZ_JAOXJG010000019.1"/>
</dbReference>
<reference evidence="9" key="1">
    <citation type="submission" date="2022-10" db="EMBL/GenBank/DDBJ databases">
        <title>De novo draft assembly of the Pseudomonas pretiosus genome isolated from the plants rhizorohere.</title>
        <authorList>
            <person name="Robas M."/>
            <person name="Fernandez V.M."/>
            <person name="Provanza A."/>
            <person name="Jimenez P.A."/>
        </authorList>
    </citation>
    <scope>NUCLEOTIDE SEQUENCE</scope>
    <source>
        <strain evidence="9">SAICEU11T</strain>
    </source>
</reference>
<feature type="transmembrane region" description="Helical" evidence="7">
    <location>
        <begin position="846"/>
        <end position="865"/>
    </location>
</feature>
<keyword evidence="5" id="KW-0175">Coiled coil</keyword>
<accession>A0ABT3EWX5</accession>
<evidence type="ECO:0000256" key="3">
    <source>
        <dbReference type="ARBA" id="ARBA00022989"/>
    </source>
</evidence>
<evidence type="ECO:0000256" key="6">
    <source>
        <dbReference type="SAM" id="MobiDB-lite"/>
    </source>
</evidence>
<feature type="transmembrane region" description="Helical" evidence="7">
    <location>
        <begin position="20"/>
        <end position="43"/>
    </location>
</feature>
<evidence type="ECO:0000256" key="5">
    <source>
        <dbReference type="SAM" id="Coils"/>
    </source>
</evidence>
<protein>
    <submittedName>
        <fullName evidence="9">YhgE/Pip domain-containing protein</fullName>
    </submittedName>
</protein>
<evidence type="ECO:0000313" key="10">
    <source>
        <dbReference type="Proteomes" id="UP001060566"/>
    </source>
</evidence>
<dbReference type="EMBL" id="JAOXJG010000019">
    <property type="protein sequence ID" value="MCW1241335.1"/>
    <property type="molecule type" value="Genomic_DNA"/>
</dbReference>
<keyword evidence="2 7" id="KW-0812">Transmembrane</keyword>
<dbReference type="Gene3D" id="1.10.287.950">
    <property type="entry name" value="Methyl-accepting chemotaxis protein"/>
    <property type="match status" value="2"/>
</dbReference>
<feature type="compositionally biased region" description="Basic and acidic residues" evidence="6">
    <location>
        <begin position="190"/>
        <end position="203"/>
    </location>
</feature>
<feature type="domain" description="ABC-2 type transporter transmembrane" evidence="8">
    <location>
        <begin position="730"/>
        <end position="917"/>
    </location>
</feature>
<comment type="subcellular location">
    <subcellularLocation>
        <location evidence="1">Membrane</location>
        <topology evidence="1">Multi-pass membrane protein</topology>
    </subcellularLocation>
</comment>
<dbReference type="Gene3D" id="3.40.1710.10">
    <property type="entry name" value="abc type-2 transporter like domain"/>
    <property type="match status" value="1"/>
</dbReference>
<evidence type="ECO:0000256" key="7">
    <source>
        <dbReference type="SAM" id="Phobius"/>
    </source>
</evidence>
<evidence type="ECO:0000256" key="2">
    <source>
        <dbReference type="ARBA" id="ARBA00022692"/>
    </source>
</evidence>
<evidence type="ECO:0000259" key="8">
    <source>
        <dbReference type="Pfam" id="PF12698"/>
    </source>
</evidence>
<feature type="transmembrane region" description="Helical" evidence="7">
    <location>
        <begin position="904"/>
        <end position="925"/>
    </location>
</feature>
<dbReference type="InterPro" id="IPR011049">
    <property type="entry name" value="Serralysin-like_metalloprot_C"/>
</dbReference>
<feature type="transmembrane region" description="Helical" evidence="7">
    <location>
        <begin position="815"/>
        <end position="839"/>
    </location>
</feature>
<dbReference type="InterPro" id="IPR017500">
    <property type="entry name" value="Phage_infect_YhgE_N"/>
</dbReference>
<dbReference type="SUPFAM" id="SSF101967">
    <property type="entry name" value="Adhesin YadA, collagen-binding domain"/>
    <property type="match status" value="1"/>
</dbReference>
<dbReference type="NCBIfam" id="TIGR03061">
    <property type="entry name" value="pip_yhgE_Nterm"/>
    <property type="match status" value="1"/>
</dbReference>